<gene>
    <name evidence="7" type="primary">hmrR</name>
    <name evidence="7" type="ordered locus">ABSDF1501</name>
</gene>
<dbReference type="Pfam" id="PF09278">
    <property type="entry name" value="MerR-DNA-bind"/>
    <property type="match status" value="1"/>
</dbReference>
<keyword evidence="3" id="KW-0805">Transcription regulation</keyword>
<evidence type="ECO:0000313" key="7">
    <source>
        <dbReference type="EMBL" id="CAP00844.1"/>
    </source>
</evidence>
<dbReference type="Pfam" id="PF00376">
    <property type="entry name" value="MerR"/>
    <property type="match status" value="1"/>
</dbReference>
<reference evidence="7 8" key="1">
    <citation type="journal article" date="2008" name="PLoS ONE">
        <title>Comparative analysis of Acinetobacters: three genomes for three lifestyles.</title>
        <authorList>
            <person name="Vallenet D."/>
            <person name="Nordmann P."/>
            <person name="Barbe V."/>
            <person name="Poirel L."/>
            <person name="Mangenot S."/>
            <person name="Bataille E."/>
            <person name="Dossat C."/>
            <person name="Gas S."/>
            <person name="Kreimeyer A."/>
            <person name="Lenoble P."/>
            <person name="Oztas S."/>
            <person name="Poulain J."/>
            <person name="Segurens B."/>
            <person name="Robert C."/>
            <person name="Abergel C."/>
            <person name="Claverie J.M."/>
            <person name="Raoult D."/>
            <person name="Medigue C."/>
            <person name="Weissenbach J."/>
            <person name="Cruveiller S."/>
        </authorList>
    </citation>
    <scope>NUCLEOTIDE SEQUENCE [LARGE SCALE GENOMIC DNA]</scope>
    <source>
        <strain evidence="7 8">SDF</strain>
    </source>
</reference>
<keyword evidence="4" id="KW-0238">DNA-binding</keyword>
<comment type="subcellular location">
    <subcellularLocation>
        <location evidence="1">Cytoplasm</location>
    </subcellularLocation>
</comment>
<dbReference type="GO" id="GO:0045893">
    <property type="term" value="P:positive regulation of DNA-templated transcription"/>
    <property type="evidence" value="ECO:0007669"/>
    <property type="project" value="InterPro"/>
</dbReference>
<dbReference type="KEGG" id="abm:ABSDF1501"/>
<dbReference type="HOGENOM" id="CLU_060077_2_0_6"/>
<protein>
    <submittedName>
        <fullName evidence="7">HTH-type transcriptional regulator (Copper efflux regulator) (Copper export regulator)</fullName>
    </submittedName>
</protein>
<evidence type="ECO:0000259" key="6">
    <source>
        <dbReference type="PROSITE" id="PS50937"/>
    </source>
</evidence>
<evidence type="ECO:0000256" key="1">
    <source>
        <dbReference type="ARBA" id="ARBA00004496"/>
    </source>
</evidence>
<evidence type="ECO:0000256" key="2">
    <source>
        <dbReference type="ARBA" id="ARBA00022490"/>
    </source>
</evidence>
<dbReference type="Gene3D" id="1.10.1660.10">
    <property type="match status" value="1"/>
</dbReference>
<dbReference type="EMBL" id="CU468230">
    <property type="protein sequence ID" value="CAP00844.1"/>
    <property type="molecule type" value="Genomic_DNA"/>
</dbReference>
<accession>B0VLJ5</accession>
<dbReference type="InterPro" id="IPR015358">
    <property type="entry name" value="Tscrpt_reg_MerR_DNA-bd"/>
</dbReference>
<dbReference type="InterPro" id="IPR000551">
    <property type="entry name" value="MerR-type_HTH_dom"/>
</dbReference>
<dbReference type="InterPro" id="IPR047057">
    <property type="entry name" value="MerR_fam"/>
</dbReference>
<proteinExistence type="predicted"/>
<organism evidence="7 8">
    <name type="scientific">Acinetobacter baumannii (strain SDF)</name>
    <dbReference type="NCBI Taxonomy" id="509170"/>
    <lineage>
        <taxon>Bacteria</taxon>
        <taxon>Pseudomonadati</taxon>
        <taxon>Pseudomonadota</taxon>
        <taxon>Gammaproteobacteria</taxon>
        <taxon>Moraxellales</taxon>
        <taxon>Moraxellaceae</taxon>
        <taxon>Acinetobacter</taxon>
        <taxon>Acinetobacter calcoaceticus/baumannii complex</taxon>
    </lineage>
</organism>
<evidence type="ECO:0000256" key="5">
    <source>
        <dbReference type="ARBA" id="ARBA00023163"/>
    </source>
</evidence>
<dbReference type="SUPFAM" id="SSF46955">
    <property type="entry name" value="Putative DNA-binding domain"/>
    <property type="match status" value="1"/>
</dbReference>
<dbReference type="GO" id="GO:0003700">
    <property type="term" value="F:DNA-binding transcription factor activity"/>
    <property type="evidence" value="ECO:0007669"/>
    <property type="project" value="InterPro"/>
</dbReference>
<dbReference type="AlphaFoldDB" id="B0VLJ5"/>
<dbReference type="PANTHER" id="PTHR30204">
    <property type="entry name" value="REDOX-CYCLING DRUG-SENSING TRANSCRIPTIONAL ACTIVATOR SOXR"/>
    <property type="match status" value="1"/>
</dbReference>
<dbReference type="PROSITE" id="PS50937">
    <property type="entry name" value="HTH_MERR_2"/>
    <property type="match status" value="1"/>
</dbReference>
<feature type="domain" description="HTH merR-type" evidence="6">
    <location>
        <begin position="4"/>
        <end position="73"/>
    </location>
</feature>
<sequence length="137" mass="15311">MRCEMNIGQASKHSGISAKMIRYYEEIGLLEAAQRSASGYRIYSETDLKTLNFLKHARELGFSSEQMKELISLWKNTDRHSAEVKALTVKHIAELKQKIAHLQEMVNILQASADDCCGDQQASCAILDHIEKGVGVS</sequence>
<dbReference type="GO" id="GO:0003677">
    <property type="term" value="F:DNA binding"/>
    <property type="evidence" value="ECO:0007669"/>
    <property type="project" value="UniProtKB-KW"/>
</dbReference>
<dbReference type="PROSITE" id="PS00552">
    <property type="entry name" value="HTH_MERR_1"/>
    <property type="match status" value="1"/>
</dbReference>
<dbReference type="CDD" id="cd01108">
    <property type="entry name" value="HTH_CueR"/>
    <property type="match status" value="1"/>
</dbReference>
<keyword evidence="2" id="KW-0963">Cytoplasm</keyword>
<evidence type="ECO:0000256" key="4">
    <source>
        <dbReference type="ARBA" id="ARBA00023125"/>
    </source>
</evidence>
<dbReference type="SMART" id="SM00422">
    <property type="entry name" value="HTH_MERR"/>
    <property type="match status" value="1"/>
</dbReference>
<dbReference type="PANTHER" id="PTHR30204:SF94">
    <property type="entry name" value="HEAVY METAL-DEPENDENT TRANSCRIPTIONAL REGULATOR HI_0293-RELATED"/>
    <property type="match status" value="1"/>
</dbReference>
<dbReference type="Proteomes" id="UP000001741">
    <property type="component" value="Chromosome"/>
</dbReference>
<keyword evidence="5" id="KW-0804">Transcription</keyword>
<name>B0VLJ5_ACIBS</name>
<evidence type="ECO:0000256" key="3">
    <source>
        <dbReference type="ARBA" id="ARBA00023015"/>
    </source>
</evidence>
<dbReference type="GO" id="GO:0005507">
    <property type="term" value="F:copper ion binding"/>
    <property type="evidence" value="ECO:0007669"/>
    <property type="project" value="InterPro"/>
</dbReference>
<evidence type="ECO:0000313" key="8">
    <source>
        <dbReference type="Proteomes" id="UP000001741"/>
    </source>
</evidence>
<dbReference type="NCBIfam" id="TIGR02044">
    <property type="entry name" value="CueR"/>
    <property type="match status" value="1"/>
</dbReference>
<dbReference type="InterPro" id="IPR011789">
    <property type="entry name" value="CueR"/>
</dbReference>
<dbReference type="InterPro" id="IPR009061">
    <property type="entry name" value="DNA-bd_dom_put_sf"/>
</dbReference>
<dbReference type="PRINTS" id="PR00040">
    <property type="entry name" value="HTHMERR"/>
</dbReference>
<dbReference type="GO" id="GO:0005737">
    <property type="term" value="C:cytoplasm"/>
    <property type="evidence" value="ECO:0007669"/>
    <property type="project" value="UniProtKB-SubCell"/>
</dbReference>